<dbReference type="GO" id="GO:0072686">
    <property type="term" value="C:mitotic spindle"/>
    <property type="evidence" value="ECO:0007669"/>
    <property type="project" value="TreeGrafter"/>
</dbReference>
<evidence type="ECO:0000313" key="7">
    <source>
        <dbReference type="Proteomes" id="UP001497497"/>
    </source>
</evidence>
<organism evidence="6 7">
    <name type="scientific">Lymnaea stagnalis</name>
    <name type="common">Great pond snail</name>
    <name type="synonym">Helix stagnalis</name>
    <dbReference type="NCBI Taxonomy" id="6523"/>
    <lineage>
        <taxon>Eukaryota</taxon>
        <taxon>Metazoa</taxon>
        <taxon>Spiralia</taxon>
        <taxon>Lophotrochozoa</taxon>
        <taxon>Mollusca</taxon>
        <taxon>Gastropoda</taxon>
        <taxon>Heterobranchia</taxon>
        <taxon>Euthyneura</taxon>
        <taxon>Panpulmonata</taxon>
        <taxon>Hygrophila</taxon>
        <taxon>Lymnaeoidea</taxon>
        <taxon>Lymnaeidae</taxon>
        <taxon>Lymnaea</taxon>
    </lineage>
</organism>
<sequence>MLITIMDSGTLEDLTQHFQKTLSVLKNALMLSSAIGDIDYNENAYNLNKLLDAMKFELRNMRKNVETAKVQLESYKNIKLQTETFIESLQYGLDNVPSRLPKMKPQDEGKVKQGIADCLPKAEPVGKVNNNNNGCNYLNYITVGEFESVPKYMKGRLTYDGINCAIEQLDKAFTEKYKIMKQKKPQLSSANRKLYEAFRLQESNDTKGVHFIVEKDIAEFTNLKLDSSTRNILTILRHCGMMHEIRGAGLVRFATYY</sequence>
<evidence type="ECO:0000256" key="1">
    <source>
        <dbReference type="ARBA" id="ARBA00006836"/>
    </source>
</evidence>
<dbReference type="InterPro" id="IPR042031">
    <property type="entry name" value="SKA1_MBD_sf"/>
</dbReference>
<comment type="similarity">
    <text evidence="1">Belongs to the SKA1 family.</text>
</comment>
<dbReference type="Gene3D" id="6.10.250.1370">
    <property type="match status" value="1"/>
</dbReference>
<dbReference type="Proteomes" id="UP001497497">
    <property type="component" value="Unassembled WGS sequence"/>
</dbReference>
<dbReference type="GO" id="GO:0000278">
    <property type="term" value="P:mitotic cell cycle"/>
    <property type="evidence" value="ECO:0007669"/>
    <property type="project" value="TreeGrafter"/>
</dbReference>
<protein>
    <recommendedName>
        <fullName evidence="3">SKA complex subunit 1</fullName>
    </recommendedName>
    <alternativeName>
        <fullName evidence="4">Spindle and kinetochore-associated protein 1</fullName>
    </alternativeName>
</protein>
<dbReference type="GO" id="GO:0031110">
    <property type="term" value="P:regulation of microtubule polymerization or depolymerization"/>
    <property type="evidence" value="ECO:0007669"/>
    <property type="project" value="TreeGrafter"/>
</dbReference>
<accession>A0AAV2HC06</accession>
<dbReference type="InterPro" id="IPR009829">
    <property type="entry name" value="SKA1"/>
</dbReference>
<evidence type="ECO:0000256" key="3">
    <source>
        <dbReference type="ARBA" id="ARBA00047182"/>
    </source>
</evidence>
<keyword evidence="7" id="KW-1185">Reference proteome</keyword>
<reference evidence="6 7" key="1">
    <citation type="submission" date="2024-04" db="EMBL/GenBank/DDBJ databases">
        <authorList>
            <consortium name="Genoscope - CEA"/>
            <person name="William W."/>
        </authorList>
    </citation>
    <scope>NUCLEOTIDE SEQUENCE [LARGE SCALE GENOMIC DNA]</scope>
</reference>
<dbReference type="GO" id="GO:0000940">
    <property type="term" value="C:outer kinetochore"/>
    <property type="evidence" value="ECO:0007669"/>
    <property type="project" value="TreeGrafter"/>
</dbReference>
<dbReference type="GO" id="GO:0007059">
    <property type="term" value="P:chromosome segregation"/>
    <property type="evidence" value="ECO:0007669"/>
    <property type="project" value="InterPro"/>
</dbReference>
<evidence type="ECO:0000313" key="6">
    <source>
        <dbReference type="EMBL" id="CAL1530957.1"/>
    </source>
</evidence>
<name>A0AAV2HC06_LYMST</name>
<feature type="coiled-coil region" evidence="5">
    <location>
        <begin position="51"/>
        <end position="78"/>
    </location>
</feature>
<keyword evidence="2 5" id="KW-0175">Coiled coil</keyword>
<gene>
    <name evidence="6" type="ORF">GSLYS_00005082001</name>
</gene>
<dbReference type="EMBL" id="CAXITT010000078">
    <property type="protein sequence ID" value="CAL1530957.1"/>
    <property type="molecule type" value="Genomic_DNA"/>
</dbReference>
<dbReference type="PANTHER" id="PTHR28573">
    <property type="entry name" value="SPINDLE AND KINETOCHORE-ASSOCIATED PROTEIN 1"/>
    <property type="match status" value="1"/>
</dbReference>
<dbReference type="GO" id="GO:0005876">
    <property type="term" value="C:spindle microtubule"/>
    <property type="evidence" value="ECO:0007669"/>
    <property type="project" value="TreeGrafter"/>
</dbReference>
<proteinExistence type="inferred from homology"/>
<evidence type="ECO:0000256" key="4">
    <source>
        <dbReference type="ARBA" id="ARBA00047202"/>
    </source>
</evidence>
<dbReference type="Pfam" id="PF07160">
    <property type="entry name" value="SKA1"/>
    <property type="match status" value="1"/>
</dbReference>
<dbReference type="GO" id="GO:0051301">
    <property type="term" value="P:cell division"/>
    <property type="evidence" value="ECO:0007669"/>
    <property type="project" value="InterPro"/>
</dbReference>
<dbReference type="GO" id="GO:0008017">
    <property type="term" value="F:microtubule binding"/>
    <property type="evidence" value="ECO:0007669"/>
    <property type="project" value="InterPro"/>
</dbReference>
<dbReference type="Gene3D" id="1.10.10.1890">
    <property type="entry name" value="Ska1 microtubule binding domain-like"/>
    <property type="match status" value="1"/>
</dbReference>
<evidence type="ECO:0000256" key="2">
    <source>
        <dbReference type="ARBA" id="ARBA00023054"/>
    </source>
</evidence>
<comment type="caution">
    <text evidence="6">The sequence shown here is derived from an EMBL/GenBank/DDBJ whole genome shotgun (WGS) entry which is preliminary data.</text>
</comment>
<dbReference type="FunFam" id="1.10.10.1890:FF:000002">
    <property type="entry name" value="Spindle and kinetochore-associated protein 1"/>
    <property type="match status" value="1"/>
</dbReference>
<evidence type="ECO:0000256" key="5">
    <source>
        <dbReference type="SAM" id="Coils"/>
    </source>
</evidence>
<dbReference type="AlphaFoldDB" id="A0AAV2HC06"/>
<dbReference type="PANTHER" id="PTHR28573:SF1">
    <property type="entry name" value="SPINDLE AND KINETOCHORE-ASSOCIATED PROTEIN 1"/>
    <property type="match status" value="1"/>
</dbReference>